<dbReference type="InterPro" id="IPR001465">
    <property type="entry name" value="Malate_synthase_TIM"/>
</dbReference>
<evidence type="ECO:0000259" key="5">
    <source>
        <dbReference type="Pfam" id="PF20656"/>
    </source>
</evidence>
<dbReference type="SUPFAM" id="SSF51645">
    <property type="entry name" value="Malate synthase G"/>
    <property type="match status" value="1"/>
</dbReference>
<dbReference type="InterPro" id="IPR048356">
    <property type="entry name" value="MS_N"/>
</dbReference>
<accession>A0ABZ1BRX4</accession>
<evidence type="ECO:0000256" key="1">
    <source>
        <dbReference type="ARBA" id="ARBA00006394"/>
    </source>
</evidence>
<dbReference type="InterPro" id="IPR046363">
    <property type="entry name" value="MS_N_TIM-barrel_dom"/>
</dbReference>
<dbReference type="InterPro" id="IPR006252">
    <property type="entry name" value="Malate_synthA"/>
</dbReference>
<evidence type="ECO:0000313" key="6">
    <source>
        <dbReference type="EMBL" id="WRP15542.1"/>
    </source>
</evidence>
<dbReference type="Pfam" id="PF20656">
    <property type="entry name" value="MS_N"/>
    <property type="match status" value="1"/>
</dbReference>
<dbReference type="Proteomes" id="UP001333102">
    <property type="component" value="Chromosome"/>
</dbReference>
<feature type="domain" description="Malate synthase TIM barrel" evidence="4">
    <location>
        <begin position="162"/>
        <end position="397"/>
    </location>
</feature>
<name>A0ABZ1BRX4_9FIRM</name>
<feature type="region of interest" description="Disordered" evidence="3">
    <location>
        <begin position="56"/>
        <end position="83"/>
    </location>
</feature>
<evidence type="ECO:0000256" key="2">
    <source>
        <dbReference type="ARBA" id="ARBA00012636"/>
    </source>
</evidence>
<feature type="domain" description="Malate synthase N-terminal" evidence="5">
    <location>
        <begin position="10"/>
        <end position="65"/>
    </location>
</feature>
<reference evidence="7" key="1">
    <citation type="submission" date="2023-12" db="EMBL/GenBank/DDBJ databases">
        <title>Novel isolates from deep terrestrial aquifers shed light on the physiology and ecology of the class Limnochordia.</title>
        <authorList>
            <person name="Karnachuk O.V."/>
            <person name="Lukina A.P."/>
            <person name="Avakyan M.R."/>
            <person name="Kadnikov V."/>
            <person name="Begmatov S."/>
            <person name="Beletsky A.V."/>
            <person name="Mardanov A.V."/>
            <person name="Ravin N.V."/>
        </authorList>
    </citation>
    <scope>NUCLEOTIDE SEQUENCE [LARGE SCALE GENOMIC DNA]</scope>
    <source>
        <strain evidence="7">LN</strain>
    </source>
</reference>
<dbReference type="PANTHER" id="PTHR42902:SF1">
    <property type="entry name" value="MALATE SYNTHASE 1-RELATED"/>
    <property type="match status" value="1"/>
</dbReference>
<proteinExistence type="inferred from homology"/>
<evidence type="ECO:0000259" key="4">
    <source>
        <dbReference type="Pfam" id="PF01274"/>
    </source>
</evidence>
<protein>
    <recommendedName>
        <fullName evidence="2">malate synthase</fullName>
        <ecNumber evidence="2">2.3.3.9</ecNumber>
    </recommendedName>
</protein>
<evidence type="ECO:0000256" key="3">
    <source>
        <dbReference type="SAM" id="MobiDB-lite"/>
    </source>
</evidence>
<dbReference type="Pfam" id="PF01274">
    <property type="entry name" value="MS_TIM-barrel"/>
    <property type="match status" value="1"/>
</dbReference>
<dbReference type="EMBL" id="CP141614">
    <property type="protein sequence ID" value="WRP15542.1"/>
    <property type="molecule type" value="Genomic_DNA"/>
</dbReference>
<dbReference type="InterPro" id="IPR011076">
    <property type="entry name" value="Malate_synth_sf"/>
</dbReference>
<keyword evidence="7" id="KW-1185">Reference proteome</keyword>
<comment type="similarity">
    <text evidence="1">Belongs to the malate synthase family.</text>
</comment>
<dbReference type="PANTHER" id="PTHR42902">
    <property type="entry name" value="MALATE SYNTHASE"/>
    <property type="match status" value="1"/>
</dbReference>
<evidence type="ECO:0000313" key="7">
    <source>
        <dbReference type="Proteomes" id="UP001333102"/>
    </source>
</evidence>
<dbReference type="EC" id="2.3.3.9" evidence="2"/>
<gene>
    <name evidence="6" type="ORF">VLY81_05085</name>
</gene>
<dbReference type="Gene3D" id="3.20.20.360">
    <property type="entry name" value="Malate synthase, domain 3"/>
    <property type="match status" value="1"/>
</dbReference>
<organism evidence="6 7">
    <name type="scientific">Geochorda subterranea</name>
    <dbReference type="NCBI Taxonomy" id="3109564"/>
    <lineage>
        <taxon>Bacteria</taxon>
        <taxon>Bacillati</taxon>
        <taxon>Bacillota</taxon>
        <taxon>Limnochordia</taxon>
        <taxon>Limnochordales</taxon>
        <taxon>Geochordaceae</taxon>
        <taxon>Geochorda</taxon>
    </lineage>
</organism>
<dbReference type="RefSeq" id="WP_324669948.1">
    <property type="nucleotide sequence ID" value="NZ_CP141614.1"/>
</dbReference>
<sequence>MATRAWPEGVELRGGDVGDAQRVLTADALAFVATLAREFEGERQALLQQRRARQAAIAAGWRPTSPSPDDPARRDDWRVAPPPADLRDRRVEITGPTDRKMIINALNSGARVFMADFEDANAPTWANMVQGQANLYDAVRRTIRYVAPDGREYRLGETTAVLTVRPRGWHLDEPHVRVDGRPVAGALFDFGLFAFHNAAVLLERGSGPYFYLPKLEGRLEARLWDRVFAFSEQALGLPRGSIRCTVLIEHVLAAFEMEAILYELRERVTGLNLGRWDYIFSFIKTFRHRADLVLPDRRLMTVPATPFLRAASRRLVRACHRRGAHAIGGMSAYIPRRDDPEANERALEQVRADKQWEAAEGYDGAWVAHPGLVPVVQDVFDRALGGPHQLAVVSADEPSDEEMVAIPTGPVTESGVRTNVRLQTLLHRAHLLARLRSRRATAPAGFFSKAITSHDNHAL</sequence>